<evidence type="ECO:0000256" key="7">
    <source>
        <dbReference type="HAMAP-Rule" id="MF_00218"/>
    </source>
</evidence>
<dbReference type="SUPFAM" id="SSF51726">
    <property type="entry name" value="UROD/MetE-like"/>
    <property type="match status" value="1"/>
</dbReference>
<comment type="subcellular location">
    <subcellularLocation>
        <location evidence="7">Cytoplasm</location>
    </subcellularLocation>
</comment>
<evidence type="ECO:0000259" key="10">
    <source>
        <dbReference type="PROSITE" id="PS00906"/>
    </source>
</evidence>
<feature type="site" description="Transition state stabilizer" evidence="7">
    <location>
        <position position="85"/>
    </location>
</feature>
<dbReference type="Gene3D" id="3.20.20.210">
    <property type="match status" value="1"/>
</dbReference>
<dbReference type="UniPathway" id="UPA00251">
    <property type="reaction ID" value="UER00321"/>
</dbReference>
<evidence type="ECO:0000256" key="9">
    <source>
        <dbReference type="RuleBase" id="RU004169"/>
    </source>
</evidence>
<comment type="caution">
    <text evidence="7">Lacks conserved residue(s) required for the propagation of feature annotation.</text>
</comment>
<feature type="domain" description="Uroporphyrinogen decarboxylase (URO-D)" evidence="10">
    <location>
        <begin position="31"/>
        <end position="40"/>
    </location>
</feature>
<dbReference type="InterPro" id="IPR038071">
    <property type="entry name" value="UROD/MetE-like_sf"/>
</dbReference>
<dbReference type="GO" id="GO:0005829">
    <property type="term" value="C:cytosol"/>
    <property type="evidence" value="ECO:0007669"/>
    <property type="project" value="TreeGrafter"/>
</dbReference>
<keyword evidence="4 7" id="KW-0210">Decarboxylase</keyword>
<dbReference type="SMR" id="A0A1H6DQI3"/>
<evidence type="ECO:0000256" key="4">
    <source>
        <dbReference type="ARBA" id="ARBA00022793"/>
    </source>
</evidence>
<dbReference type="PROSITE" id="PS00906">
    <property type="entry name" value="UROD_1"/>
    <property type="match status" value="1"/>
</dbReference>
<comment type="catalytic activity">
    <reaction evidence="7 8">
        <text>uroporphyrinogen III + 4 H(+) = coproporphyrinogen III + 4 CO2</text>
        <dbReference type="Rhea" id="RHEA:19865"/>
        <dbReference type="ChEBI" id="CHEBI:15378"/>
        <dbReference type="ChEBI" id="CHEBI:16526"/>
        <dbReference type="ChEBI" id="CHEBI:57308"/>
        <dbReference type="ChEBI" id="CHEBI:57309"/>
        <dbReference type="EC" id="4.1.1.37"/>
    </reaction>
</comment>
<accession>A0A1I1XG82</accession>
<dbReference type="EMBL" id="FNVB01000007">
    <property type="protein sequence ID" value="SEG87480.1"/>
    <property type="molecule type" value="Genomic_DNA"/>
</dbReference>
<dbReference type="InterPro" id="IPR006361">
    <property type="entry name" value="Uroporphyrinogen_deCO2ase_HemE"/>
</dbReference>
<dbReference type="EMBL" id="FOME01000008">
    <property type="protein sequence ID" value="SFE06302.1"/>
    <property type="molecule type" value="Genomic_DNA"/>
</dbReference>
<dbReference type="Pfam" id="PF01208">
    <property type="entry name" value="URO-D"/>
    <property type="match status" value="1"/>
</dbReference>
<evidence type="ECO:0000256" key="2">
    <source>
        <dbReference type="ARBA" id="ARBA00009935"/>
    </source>
</evidence>
<dbReference type="CDD" id="cd00717">
    <property type="entry name" value="URO-D"/>
    <property type="match status" value="1"/>
</dbReference>
<dbReference type="GO" id="GO:0006782">
    <property type="term" value="P:protoporphyrinogen IX biosynthetic process"/>
    <property type="evidence" value="ECO:0007669"/>
    <property type="project" value="UniProtKB-UniRule"/>
</dbReference>
<dbReference type="PANTHER" id="PTHR21091:SF169">
    <property type="entry name" value="UROPORPHYRINOGEN DECARBOXYLASE"/>
    <property type="match status" value="1"/>
</dbReference>
<dbReference type="PANTHER" id="PTHR21091">
    <property type="entry name" value="METHYLTETRAHYDROFOLATE:HOMOCYSTEINE METHYLTRANSFERASE RELATED"/>
    <property type="match status" value="1"/>
</dbReference>
<dbReference type="Proteomes" id="UP000236729">
    <property type="component" value="Unassembled WGS sequence"/>
</dbReference>
<dbReference type="RefSeq" id="WP_093355067.1">
    <property type="nucleotide sequence ID" value="NZ_FNVB01000007.1"/>
</dbReference>
<sequence>MTNPAPVPARRDLADAPFLVAARGGTPRHTPVWFMRQAGRSLPEYRRIREGVPMLQSCLTPELVSEITLQPVRRHGVDAAILFSDIVLPLYVAGIGLDIVAGTGPVVAEPVRSAADVTALPQLEASQVEPVAEAVRLLVGELGSTPLIGFAGAPFTLASYLVEGGPSRNHEKTKALMHSDPKTWHALLEKLSETTLQFLRVQLAAGVDAIQLFDSWAGALSLRDYREFVLPHSERIFAGVAEIADVPKIHFGVGTGELLGAMRTAGADVVGVDWRIPLDDAAARLRAAAPDAGGPVVQGNLDPAVLFAGWDAVEREVRRILAEGQAAGGHIFNLGHGVLPSTDPEVLTRVVELVHTASKQQ</sequence>
<evidence type="ECO:0000256" key="3">
    <source>
        <dbReference type="ARBA" id="ARBA00012288"/>
    </source>
</evidence>
<evidence type="ECO:0000256" key="5">
    <source>
        <dbReference type="ARBA" id="ARBA00023239"/>
    </source>
</evidence>
<reference evidence="14 15" key="2">
    <citation type="submission" date="2016-10" db="EMBL/GenBank/DDBJ databases">
        <authorList>
            <person name="Varghese N."/>
            <person name="Submissions S."/>
        </authorList>
    </citation>
    <scope>NUCLEOTIDE SEQUENCE [LARGE SCALE GENOMIC DNA]</scope>
    <source>
        <strain evidence="15">ATCC 20501</strain>
        <strain evidence="13 14">CGMCC 4.3529</strain>
    </source>
</reference>
<feature type="domain" description="Uroporphyrinogen decarboxylase (URO-D)" evidence="11">
    <location>
        <begin position="148"/>
        <end position="164"/>
    </location>
</feature>
<evidence type="ECO:0000256" key="6">
    <source>
        <dbReference type="ARBA" id="ARBA00023244"/>
    </source>
</evidence>
<keyword evidence="6 7" id="KW-0627">Porphyrin biosynthesis</keyword>
<proteinExistence type="inferred from homology"/>
<dbReference type="HAMAP" id="MF_00218">
    <property type="entry name" value="URO_D"/>
    <property type="match status" value="1"/>
</dbReference>
<dbReference type="EC" id="4.1.1.37" evidence="3 7"/>
<evidence type="ECO:0000313" key="12">
    <source>
        <dbReference type="EMBL" id="SEG87480.1"/>
    </source>
</evidence>
<dbReference type="NCBIfam" id="TIGR01464">
    <property type="entry name" value="hemE"/>
    <property type="match status" value="1"/>
</dbReference>
<keyword evidence="14" id="KW-1185">Reference proteome</keyword>
<keyword evidence="7" id="KW-0963">Cytoplasm</keyword>
<gene>
    <name evidence="7" type="primary">hemE</name>
    <name evidence="12" type="ORF">SAMN02982929_04797</name>
    <name evidence="13" type="ORF">SAMN05216506_108231</name>
</gene>
<dbReference type="GO" id="GO:0004853">
    <property type="term" value="F:uroporphyrinogen decarboxylase activity"/>
    <property type="evidence" value="ECO:0007669"/>
    <property type="project" value="UniProtKB-UniRule"/>
</dbReference>
<protein>
    <recommendedName>
        <fullName evidence="3 7">Uroporphyrinogen decarboxylase</fullName>
        <shortName evidence="7">UPD</shortName>
        <shortName evidence="7">URO-D</shortName>
        <ecNumber evidence="3 7">4.1.1.37</ecNumber>
    </recommendedName>
</protein>
<dbReference type="PROSITE" id="PS00907">
    <property type="entry name" value="UROD_2"/>
    <property type="match status" value="1"/>
</dbReference>
<evidence type="ECO:0000259" key="11">
    <source>
        <dbReference type="PROSITE" id="PS00907"/>
    </source>
</evidence>
<feature type="binding site" evidence="7">
    <location>
        <position position="85"/>
    </location>
    <ligand>
        <name>substrate</name>
    </ligand>
</feature>
<name>A0A1H6DQI3_9PSEU</name>
<comment type="similarity">
    <text evidence="2 7 9">Belongs to the uroporphyrinogen decarboxylase family.</text>
</comment>
<reference evidence="12" key="1">
    <citation type="submission" date="2016-10" db="EMBL/GenBank/DDBJ databases">
        <authorList>
            <person name="de Groot N.N."/>
        </authorList>
    </citation>
    <scope>NUCLEOTIDE SEQUENCE [LARGE SCALE GENOMIC DNA]</scope>
    <source>
        <strain evidence="12">ATCC 20501</strain>
    </source>
</reference>
<keyword evidence="5 7" id="KW-0456">Lyase</keyword>
<feature type="binding site" evidence="7">
    <location>
        <position position="215"/>
    </location>
    <ligand>
        <name>substrate</name>
    </ligand>
</feature>
<accession>A0A1H6DQI3</accession>
<evidence type="ECO:0000313" key="14">
    <source>
        <dbReference type="Proteomes" id="UP000199690"/>
    </source>
</evidence>
<organism evidence="12 15">
    <name type="scientific">Saccharopolyspora kobensis</name>
    <dbReference type="NCBI Taxonomy" id="146035"/>
    <lineage>
        <taxon>Bacteria</taxon>
        <taxon>Bacillati</taxon>
        <taxon>Actinomycetota</taxon>
        <taxon>Actinomycetes</taxon>
        <taxon>Pseudonocardiales</taxon>
        <taxon>Pseudonocardiaceae</taxon>
        <taxon>Saccharopolyspora</taxon>
    </lineage>
</organism>
<feature type="binding site" evidence="7">
    <location>
        <position position="336"/>
    </location>
    <ligand>
        <name>substrate</name>
    </ligand>
</feature>
<comment type="function">
    <text evidence="7">Catalyzes the decarboxylation of four acetate groups of uroporphyrinogen-III to yield coproporphyrinogen-III.</text>
</comment>
<evidence type="ECO:0000313" key="15">
    <source>
        <dbReference type="Proteomes" id="UP000236729"/>
    </source>
</evidence>
<evidence type="ECO:0000313" key="13">
    <source>
        <dbReference type="EMBL" id="SFE06302.1"/>
    </source>
</evidence>
<feature type="binding site" evidence="7">
    <location>
        <begin position="36"/>
        <end position="40"/>
    </location>
    <ligand>
        <name>substrate</name>
    </ligand>
</feature>
<comment type="pathway">
    <text evidence="1 7 8">Porphyrin-containing compound metabolism; protoporphyrin-IX biosynthesis; coproporphyrinogen-III from 5-aminolevulinate: step 4/4.</text>
</comment>
<dbReference type="AlphaFoldDB" id="A0A1H6DQI3"/>
<evidence type="ECO:0000256" key="1">
    <source>
        <dbReference type="ARBA" id="ARBA00004804"/>
    </source>
</evidence>
<evidence type="ECO:0000256" key="8">
    <source>
        <dbReference type="RuleBase" id="RU000554"/>
    </source>
</evidence>
<dbReference type="InterPro" id="IPR000257">
    <property type="entry name" value="Uroporphyrinogen_deCOase"/>
</dbReference>
<comment type="subunit">
    <text evidence="7">Homodimer.</text>
</comment>
<feature type="binding site" evidence="7">
    <location>
        <position position="160"/>
    </location>
    <ligand>
        <name>substrate</name>
    </ligand>
</feature>
<dbReference type="Proteomes" id="UP000199690">
    <property type="component" value="Unassembled WGS sequence"/>
</dbReference>